<dbReference type="InterPro" id="IPR036388">
    <property type="entry name" value="WH-like_DNA-bd_sf"/>
</dbReference>
<proteinExistence type="predicted"/>
<dbReference type="RefSeq" id="WP_236687700.1">
    <property type="nucleotide sequence ID" value="NZ_JYFE01000004.1"/>
</dbReference>
<dbReference type="InterPro" id="IPR001845">
    <property type="entry name" value="HTH_ArsR_DNA-bd_dom"/>
</dbReference>
<name>A0A0D1EMA4_9RHOB</name>
<dbReference type="AlphaFoldDB" id="A0A0D1EMA4"/>
<keyword evidence="1" id="KW-0805">Transcription regulation</keyword>
<keyword evidence="6" id="KW-1185">Reference proteome</keyword>
<dbReference type="Proteomes" id="UP000032232">
    <property type="component" value="Unassembled WGS sequence"/>
</dbReference>
<dbReference type="InterPro" id="IPR011991">
    <property type="entry name" value="ArsR-like_HTH"/>
</dbReference>
<dbReference type="InterPro" id="IPR051081">
    <property type="entry name" value="HTH_MetalResp_TranReg"/>
</dbReference>
<keyword evidence="2" id="KW-0238">DNA-binding</keyword>
<dbReference type="PANTHER" id="PTHR33154">
    <property type="entry name" value="TRANSCRIPTIONAL REGULATOR, ARSR FAMILY"/>
    <property type="match status" value="1"/>
</dbReference>
<protein>
    <submittedName>
        <fullName evidence="5">BigR protein</fullName>
    </submittedName>
</protein>
<dbReference type="PATRIC" id="fig|935700.4.peg.143"/>
<keyword evidence="3" id="KW-0804">Transcription</keyword>
<dbReference type="CDD" id="cd00090">
    <property type="entry name" value="HTH_ARSR"/>
    <property type="match status" value="1"/>
</dbReference>
<evidence type="ECO:0000313" key="6">
    <source>
        <dbReference type="Proteomes" id="UP000032232"/>
    </source>
</evidence>
<dbReference type="NCBIfam" id="NF033788">
    <property type="entry name" value="HTH_metalloreg"/>
    <property type="match status" value="1"/>
</dbReference>
<evidence type="ECO:0000313" key="5">
    <source>
        <dbReference type="EMBL" id="KIT18116.1"/>
    </source>
</evidence>
<evidence type="ECO:0000256" key="2">
    <source>
        <dbReference type="ARBA" id="ARBA00023125"/>
    </source>
</evidence>
<dbReference type="PROSITE" id="PS50987">
    <property type="entry name" value="HTH_ARSR_2"/>
    <property type="match status" value="1"/>
</dbReference>
<dbReference type="PANTHER" id="PTHR33154:SF28">
    <property type="entry name" value="HTH-TYPE TRANSCRIPTIONAL REGULATOR YGAV-RELATED"/>
    <property type="match status" value="1"/>
</dbReference>
<gene>
    <name evidence="5" type="primary">bigR</name>
    <name evidence="5" type="ORF">jaqu_01360</name>
</gene>
<accession>A0A0D1EMA4</accession>
<dbReference type="SMART" id="SM00418">
    <property type="entry name" value="HTH_ARSR"/>
    <property type="match status" value="1"/>
</dbReference>
<evidence type="ECO:0000256" key="1">
    <source>
        <dbReference type="ARBA" id="ARBA00023015"/>
    </source>
</evidence>
<evidence type="ECO:0000256" key="3">
    <source>
        <dbReference type="ARBA" id="ARBA00023163"/>
    </source>
</evidence>
<dbReference type="EMBL" id="JYFE01000004">
    <property type="protein sequence ID" value="KIT18116.1"/>
    <property type="molecule type" value="Genomic_DNA"/>
</dbReference>
<dbReference type="InterPro" id="IPR036390">
    <property type="entry name" value="WH_DNA-bd_sf"/>
</dbReference>
<reference evidence="5 6" key="1">
    <citation type="submission" date="2015-02" db="EMBL/GenBank/DDBJ databases">
        <title>Genome Sequence of Jannaschia aquimarina DSM28248, a member of the Roseobacter clade.</title>
        <authorList>
            <person name="Voget S."/>
            <person name="Daniel R."/>
        </authorList>
    </citation>
    <scope>NUCLEOTIDE SEQUENCE [LARGE SCALE GENOMIC DNA]</scope>
    <source>
        <strain evidence="5 6">GSW-M26</strain>
    </source>
</reference>
<dbReference type="STRING" id="935700.jaqu_01360"/>
<dbReference type="SUPFAM" id="SSF46785">
    <property type="entry name" value="Winged helix' DNA-binding domain"/>
    <property type="match status" value="1"/>
</dbReference>
<sequence>MPESPSLSELEAKAGHVAARLAEAGNPKRLLILCHLAKLEHEGTGEASVGALQREIGLSQSALSQHLARLRASGMVATRRESQTIHYRLADAETRALMAALYAVFCAPQ</sequence>
<dbReference type="Pfam" id="PF01022">
    <property type="entry name" value="HTH_5"/>
    <property type="match status" value="1"/>
</dbReference>
<evidence type="ECO:0000259" key="4">
    <source>
        <dbReference type="PROSITE" id="PS50987"/>
    </source>
</evidence>
<dbReference type="GO" id="GO:0003700">
    <property type="term" value="F:DNA-binding transcription factor activity"/>
    <property type="evidence" value="ECO:0007669"/>
    <property type="project" value="InterPro"/>
</dbReference>
<dbReference type="Gene3D" id="1.10.10.10">
    <property type="entry name" value="Winged helix-like DNA-binding domain superfamily/Winged helix DNA-binding domain"/>
    <property type="match status" value="1"/>
</dbReference>
<feature type="domain" description="HTH arsR-type" evidence="4">
    <location>
        <begin position="10"/>
        <end position="109"/>
    </location>
</feature>
<comment type="caution">
    <text evidence="5">The sequence shown here is derived from an EMBL/GenBank/DDBJ whole genome shotgun (WGS) entry which is preliminary data.</text>
</comment>
<dbReference type="GO" id="GO:0003677">
    <property type="term" value="F:DNA binding"/>
    <property type="evidence" value="ECO:0007669"/>
    <property type="project" value="UniProtKB-KW"/>
</dbReference>
<organism evidence="5 6">
    <name type="scientific">Jannaschia aquimarina</name>
    <dbReference type="NCBI Taxonomy" id="935700"/>
    <lineage>
        <taxon>Bacteria</taxon>
        <taxon>Pseudomonadati</taxon>
        <taxon>Pseudomonadota</taxon>
        <taxon>Alphaproteobacteria</taxon>
        <taxon>Rhodobacterales</taxon>
        <taxon>Roseobacteraceae</taxon>
        <taxon>Jannaschia</taxon>
    </lineage>
</organism>